<dbReference type="Gene3D" id="3.30.70.330">
    <property type="match status" value="1"/>
</dbReference>
<evidence type="ECO:0000313" key="11">
    <source>
        <dbReference type="Proteomes" id="UP000319731"/>
    </source>
</evidence>
<feature type="domain" description="RRM" evidence="8">
    <location>
        <begin position="54"/>
        <end position="126"/>
    </location>
</feature>
<protein>
    <recommendedName>
        <fullName evidence="12">RRM domain-containing protein</fullName>
    </recommendedName>
</protein>
<evidence type="ECO:0000256" key="4">
    <source>
        <dbReference type="ARBA" id="ARBA00022833"/>
    </source>
</evidence>
<dbReference type="RefSeq" id="XP_031026467.1">
    <property type="nucleotide sequence ID" value="XM_031167342.1"/>
</dbReference>
<feature type="region of interest" description="Disordered" evidence="7">
    <location>
        <begin position="14"/>
        <end position="35"/>
    </location>
</feature>
<evidence type="ECO:0000313" key="10">
    <source>
        <dbReference type="EMBL" id="TPX36154.1"/>
    </source>
</evidence>
<dbReference type="GO" id="GO:0003723">
    <property type="term" value="F:RNA binding"/>
    <property type="evidence" value="ECO:0007669"/>
    <property type="project" value="UniProtKB-UniRule"/>
</dbReference>
<comment type="caution">
    <text evidence="10">The sequence shown here is derived from an EMBL/GenBank/DDBJ whole genome shotgun (WGS) entry which is preliminary data.</text>
</comment>
<accession>A0A507CE05</accession>
<keyword evidence="3 5" id="KW-0863">Zinc-finger</keyword>
<keyword evidence="11" id="KW-1185">Reference proteome</keyword>
<dbReference type="Gene3D" id="3.30.160.60">
    <property type="entry name" value="Classic Zinc Finger"/>
    <property type="match status" value="1"/>
</dbReference>
<evidence type="ECO:0000256" key="7">
    <source>
        <dbReference type="SAM" id="MobiDB-lite"/>
    </source>
</evidence>
<dbReference type="CDD" id="cd00590">
    <property type="entry name" value="RRM_SF"/>
    <property type="match status" value="1"/>
</dbReference>
<dbReference type="STRING" id="1806994.A0A507CE05"/>
<dbReference type="PROSITE" id="PS50157">
    <property type="entry name" value="ZINC_FINGER_C2H2_2"/>
    <property type="match status" value="3"/>
</dbReference>
<keyword evidence="6" id="KW-0694">RNA-binding</keyword>
<dbReference type="EMBL" id="QEAO01000005">
    <property type="protein sequence ID" value="TPX36154.1"/>
    <property type="molecule type" value="Genomic_DNA"/>
</dbReference>
<dbReference type="AlphaFoldDB" id="A0A507CE05"/>
<dbReference type="GO" id="GO:0005634">
    <property type="term" value="C:nucleus"/>
    <property type="evidence" value="ECO:0007669"/>
    <property type="project" value="TreeGrafter"/>
</dbReference>
<dbReference type="InterPro" id="IPR012677">
    <property type="entry name" value="Nucleotide-bd_a/b_plait_sf"/>
</dbReference>
<sequence length="742" mass="84244">MHAYILGCSSYEGVHQDHGSQQQQPQHQHQQSQQRVLDPSQYFQIVVDEVAGSSSLLFEHLEPNTTRAQIHNIFGQFGNIKSAKMFMGLDNRPSIFIVFDQLDSAQAAHSQATKSGNDIRCYWVHGPISDDGIHQTIYDTKDNKWLCFSPSCMVTKRIGSHKNQLVIMHVPLESLDLVDGDRVVLDQLTTIAAIPTINLHNADDPIRYPPAAVTLNRPVPSTQPNTIAYIHSYQYQQQQIQQRAPLPPTDTSMDTLAELASILAENLHNSTSAERLKRKLNDPEAYETPFEVFNDDDILLRFYIVKDLETRVIKKAVCRNCLKVWKKMHIGLIRKHLLRVEHVECLEGRMCKSDDECQDALRIDSQKYDLPAAMIEAASTTTQAIARSPSPRSGEDTPMETPTTYWWIDSDNSIPLSATPSTSSSAAYHVLRDNGGGGASSSTAVGSTATFKKPPYIAGSYLELLAGGPTFYAPLLEVIDVLKTVFEEHLPGALGNLTLQLLTTTPTTKNVPDLVSLFFYMAQNMCDEWMKPQHIPFTNLTNEQLTAMRKTAHMVGTEGILILLQTTLEHFRIFAQMSQILQIFQTGEELFDFFYAVPMGFQRLKPVQIDRNDPVLFPNNEQPSTPKKIPANKPTPIRKSEVLKYVCEVCSRVFKKKFNWQEHKITHQNDESKKHSCDSCGRKFKRIPDLERHRKVLHSDTQTVFECEKCHKTFSRKDNFKRHQNKIACKSKYDGEEDYKEY</sequence>
<organism evidence="10 11">
    <name type="scientific">Synchytrium microbalum</name>
    <dbReference type="NCBI Taxonomy" id="1806994"/>
    <lineage>
        <taxon>Eukaryota</taxon>
        <taxon>Fungi</taxon>
        <taxon>Fungi incertae sedis</taxon>
        <taxon>Chytridiomycota</taxon>
        <taxon>Chytridiomycota incertae sedis</taxon>
        <taxon>Chytridiomycetes</taxon>
        <taxon>Synchytriales</taxon>
        <taxon>Synchytriaceae</taxon>
        <taxon>Synchytrium</taxon>
    </lineage>
</organism>
<proteinExistence type="predicted"/>
<dbReference type="Proteomes" id="UP000319731">
    <property type="component" value="Unassembled WGS sequence"/>
</dbReference>
<evidence type="ECO:0000259" key="8">
    <source>
        <dbReference type="PROSITE" id="PS50102"/>
    </source>
</evidence>
<feature type="domain" description="C2H2-type" evidence="9">
    <location>
        <begin position="705"/>
        <end position="738"/>
    </location>
</feature>
<evidence type="ECO:0000259" key="9">
    <source>
        <dbReference type="PROSITE" id="PS50157"/>
    </source>
</evidence>
<dbReference type="InterPro" id="IPR013087">
    <property type="entry name" value="Znf_C2H2_type"/>
</dbReference>
<dbReference type="InterPro" id="IPR035979">
    <property type="entry name" value="RBD_domain_sf"/>
</dbReference>
<dbReference type="PANTHER" id="PTHR24408:SF58">
    <property type="entry name" value="TRANSCRIPTION FACTOR (TFIIIA), PUTATIVE (AFU_ORTHOLOGUE AFUA_1G05150)-RELATED"/>
    <property type="match status" value="1"/>
</dbReference>
<evidence type="ECO:0000256" key="1">
    <source>
        <dbReference type="ARBA" id="ARBA00022723"/>
    </source>
</evidence>
<dbReference type="PROSITE" id="PS50102">
    <property type="entry name" value="RRM"/>
    <property type="match status" value="1"/>
</dbReference>
<dbReference type="SUPFAM" id="SSF54928">
    <property type="entry name" value="RNA-binding domain, RBD"/>
    <property type="match status" value="1"/>
</dbReference>
<feature type="domain" description="C2H2-type" evidence="9">
    <location>
        <begin position="675"/>
        <end position="703"/>
    </location>
</feature>
<dbReference type="Pfam" id="PF00076">
    <property type="entry name" value="RRM_1"/>
    <property type="match status" value="1"/>
</dbReference>
<dbReference type="GO" id="GO:0000981">
    <property type="term" value="F:DNA-binding transcription factor activity, RNA polymerase II-specific"/>
    <property type="evidence" value="ECO:0007669"/>
    <property type="project" value="TreeGrafter"/>
</dbReference>
<dbReference type="OrthoDB" id="2140568at2759"/>
<evidence type="ECO:0008006" key="12">
    <source>
        <dbReference type="Google" id="ProtNLM"/>
    </source>
</evidence>
<evidence type="ECO:0000256" key="5">
    <source>
        <dbReference type="PROSITE-ProRule" id="PRU00042"/>
    </source>
</evidence>
<dbReference type="SMART" id="SM00360">
    <property type="entry name" value="RRM"/>
    <property type="match status" value="1"/>
</dbReference>
<dbReference type="InterPro" id="IPR036236">
    <property type="entry name" value="Znf_C2H2_sf"/>
</dbReference>
<reference evidence="10 11" key="1">
    <citation type="journal article" date="2019" name="Sci. Rep.">
        <title>Comparative genomics of chytrid fungi reveal insights into the obligate biotrophic and pathogenic lifestyle of Synchytrium endobioticum.</title>
        <authorList>
            <person name="van de Vossenberg B.T.L.H."/>
            <person name="Warris S."/>
            <person name="Nguyen H.D.T."/>
            <person name="van Gent-Pelzer M.P.E."/>
            <person name="Joly D.L."/>
            <person name="van de Geest H.C."/>
            <person name="Bonants P.J.M."/>
            <person name="Smith D.S."/>
            <person name="Levesque C.A."/>
            <person name="van der Lee T.A.J."/>
        </authorList>
    </citation>
    <scope>NUCLEOTIDE SEQUENCE [LARGE SCALE GENOMIC DNA]</scope>
    <source>
        <strain evidence="10 11">JEL517</strain>
    </source>
</reference>
<dbReference type="GO" id="GO:0043565">
    <property type="term" value="F:sequence-specific DNA binding"/>
    <property type="evidence" value="ECO:0007669"/>
    <property type="project" value="TreeGrafter"/>
</dbReference>
<feature type="domain" description="C2H2-type" evidence="9">
    <location>
        <begin position="645"/>
        <end position="672"/>
    </location>
</feature>
<keyword evidence="1" id="KW-0479">Metal-binding</keyword>
<dbReference type="InterPro" id="IPR000504">
    <property type="entry name" value="RRM_dom"/>
</dbReference>
<evidence type="ECO:0000256" key="2">
    <source>
        <dbReference type="ARBA" id="ARBA00022737"/>
    </source>
</evidence>
<dbReference type="Pfam" id="PF00096">
    <property type="entry name" value="zf-C2H2"/>
    <property type="match status" value="3"/>
</dbReference>
<dbReference type="SMART" id="SM00355">
    <property type="entry name" value="ZnF_C2H2"/>
    <property type="match status" value="3"/>
</dbReference>
<dbReference type="PANTHER" id="PTHR24408">
    <property type="entry name" value="ZINC FINGER PROTEIN"/>
    <property type="match status" value="1"/>
</dbReference>
<keyword evidence="4" id="KW-0862">Zinc</keyword>
<dbReference type="PROSITE" id="PS00028">
    <property type="entry name" value="ZINC_FINGER_C2H2_1"/>
    <property type="match status" value="2"/>
</dbReference>
<keyword evidence="2" id="KW-0677">Repeat</keyword>
<dbReference type="GeneID" id="42002639"/>
<evidence type="ECO:0000256" key="3">
    <source>
        <dbReference type="ARBA" id="ARBA00022771"/>
    </source>
</evidence>
<evidence type="ECO:0000256" key="6">
    <source>
        <dbReference type="PROSITE-ProRule" id="PRU00176"/>
    </source>
</evidence>
<gene>
    <name evidence="10" type="ORF">SmJEL517_g01414</name>
</gene>
<feature type="compositionally biased region" description="Low complexity" evidence="7">
    <location>
        <begin position="19"/>
        <end position="34"/>
    </location>
</feature>
<dbReference type="SUPFAM" id="SSF57667">
    <property type="entry name" value="beta-beta-alpha zinc fingers"/>
    <property type="match status" value="1"/>
</dbReference>
<name>A0A507CE05_9FUNG</name>
<dbReference type="GO" id="GO:0008270">
    <property type="term" value="F:zinc ion binding"/>
    <property type="evidence" value="ECO:0007669"/>
    <property type="project" value="UniProtKB-KW"/>
</dbReference>